<keyword evidence="1" id="KW-0472">Membrane</keyword>
<gene>
    <name evidence="2" type="ORF">CI238_04915</name>
</gene>
<organism evidence="2 3">
    <name type="scientific">Colletotrichum incanum</name>
    <name type="common">Soybean anthracnose fungus</name>
    <dbReference type="NCBI Taxonomy" id="1573173"/>
    <lineage>
        <taxon>Eukaryota</taxon>
        <taxon>Fungi</taxon>
        <taxon>Dikarya</taxon>
        <taxon>Ascomycota</taxon>
        <taxon>Pezizomycotina</taxon>
        <taxon>Sordariomycetes</taxon>
        <taxon>Hypocreomycetidae</taxon>
        <taxon>Glomerellales</taxon>
        <taxon>Glomerellaceae</taxon>
        <taxon>Colletotrichum</taxon>
        <taxon>Colletotrichum spaethianum species complex</taxon>
    </lineage>
</organism>
<keyword evidence="1" id="KW-0812">Transmembrane</keyword>
<evidence type="ECO:0000313" key="3">
    <source>
        <dbReference type="Proteomes" id="UP000076584"/>
    </source>
</evidence>
<comment type="caution">
    <text evidence="2">The sequence shown here is derived from an EMBL/GenBank/DDBJ whole genome shotgun (WGS) entry which is preliminary data.</text>
</comment>
<feature type="transmembrane region" description="Helical" evidence="1">
    <location>
        <begin position="293"/>
        <end position="326"/>
    </location>
</feature>
<evidence type="ECO:0000313" key="2">
    <source>
        <dbReference type="EMBL" id="KZL88130.1"/>
    </source>
</evidence>
<keyword evidence="3" id="KW-1185">Reference proteome</keyword>
<accession>A0A161VZB1</accession>
<reference evidence="2 3" key="1">
    <citation type="submission" date="2015-06" db="EMBL/GenBank/DDBJ databases">
        <title>Survival trade-offs in plant roots during colonization by closely related pathogenic and mutualistic fungi.</title>
        <authorList>
            <person name="Hacquard S."/>
            <person name="Kracher B."/>
            <person name="Hiruma K."/>
            <person name="Weinman A."/>
            <person name="Muench P."/>
            <person name="Garrido Oter R."/>
            <person name="Ver Loren van Themaat E."/>
            <person name="Dallerey J.-F."/>
            <person name="Damm U."/>
            <person name="Henrissat B."/>
            <person name="Lespinet O."/>
            <person name="Thon M."/>
            <person name="Kemen E."/>
            <person name="McHardy A.C."/>
            <person name="Schulze-Lefert P."/>
            <person name="O'Connell R.J."/>
        </authorList>
    </citation>
    <scope>NUCLEOTIDE SEQUENCE [LARGE SCALE GENOMIC DNA]</scope>
    <source>
        <strain evidence="2 3">MAFF 238704</strain>
    </source>
</reference>
<dbReference type="STRING" id="1573173.A0A161VZB1"/>
<keyword evidence="1" id="KW-1133">Transmembrane helix</keyword>
<dbReference type="Proteomes" id="UP000076584">
    <property type="component" value="Unassembled WGS sequence"/>
</dbReference>
<evidence type="ECO:0000256" key="1">
    <source>
        <dbReference type="SAM" id="Phobius"/>
    </source>
</evidence>
<dbReference type="EMBL" id="LFIW01000073">
    <property type="protein sequence ID" value="KZL88130.1"/>
    <property type="molecule type" value="Genomic_DNA"/>
</dbReference>
<name>A0A161VZB1_COLIC</name>
<protein>
    <submittedName>
        <fullName evidence="2">Uncharacterized protein</fullName>
    </submittedName>
</protein>
<sequence>MTKPRYKGGSELTRHLYGTDIGLPAFSALYNDLLHKDSDFVVNLDPADNGSISDRDVMLVVDLLREDRSLTKESTAHKVDEALARKHNQTKIDNLINLAVQVMVMVDCAAKERHSTGFAVGGYRPISWLQKETFLEFVTRSFPTNADSTAAERVEAAVDEKAALKAWKLQRRLGIQFRGTHNLSEHLLLDPRSSCLYLFHHAGFLKAQLRRARYQSQPLTHSMSDSLQSKRIGGFDRECAEYEGYKIFKDPPEDFQYVYWGERLALLHEMVMSRPPRNKLERWLHRQSNEGNALFIALVALLISILVGIISIGLAAVQIWIAWMAWKHPTPGSPG</sequence>
<proteinExistence type="predicted"/>
<dbReference type="AlphaFoldDB" id="A0A161VZB1"/>